<protein>
    <submittedName>
        <fullName evidence="2">Aldo/keto reductase</fullName>
    </submittedName>
</protein>
<sequence length="371" mass="41690">MLLKKLGQSDIEISAIGQGTGIHHSLTNREAHRQLESTIRAGIDMGLTFIDTAPVYGDGESEAVIGKALKGIRNRAVLATKVSPENLSSKGIKSSVQESLRRLQTDRIDLLQIHWPNPQIPISDTLVGLEKTVQEGLVRNVGICNFSFNDTLEIHHRLTPNLLASVQVEYNLFDRSIEREFLQYGERVGISIIAYSPLHCGRFVANRKQYAVLQEIANKYHKTPAQIVLRWLIGHRPVVVIPNTTNCQRMKENAESINFNLKDEDARYLEGQCTGHFLKIPPRSIQVADDSGRSVYRTLEDALKNAMNCVPSPQELAQQISAGDFLKPVRLRPASSSHDRFELLEGRIRYWAWVIAHGFEKPLPALVEDFS</sequence>
<name>A0AA96GLV5_9BACT</name>
<evidence type="ECO:0000313" key="2">
    <source>
        <dbReference type="EMBL" id="WNM62830.1"/>
    </source>
</evidence>
<dbReference type="KEGG" id="nneo:PQG83_03515"/>
<dbReference type="Gene3D" id="3.20.20.100">
    <property type="entry name" value="NADP-dependent oxidoreductase domain"/>
    <property type="match status" value="1"/>
</dbReference>
<keyword evidence="3" id="KW-1185">Reference proteome</keyword>
<dbReference type="Pfam" id="PF00248">
    <property type="entry name" value="Aldo_ket_red"/>
    <property type="match status" value="1"/>
</dbReference>
<dbReference type="RefSeq" id="WP_312746815.1">
    <property type="nucleotide sequence ID" value="NZ_CP116968.1"/>
</dbReference>
<organism evidence="2 3">
    <name type="scientific">Candidatus Nitrospira neomarina</name>
    <dbReference type="NCBI Taxonomy" id="3020899"/>
    <lineage>
        <taxon>Bacteria</taxon>
        <taxon>Pseudomonadati</taxon>
        <taxon>Nitrospirota</taxon>
        <taxon>Nitrospiria</taxon>
        <taxon>Nitrospirales</taxon>
        <taxon>Nitrospiraceae</taxon>
        <taxon>Nitrospira</taxon>
    </lineage>
</organism>
<dbReference type="InterPro" id="IPR023210">
    <property type="entry name" value="NADP_OxRdtase_dom"/>
</dbReference>
<dbReference type="AlphaFoldDB" id="A0AA96GLV5"/>
<dbReference type="InterPro" id="IPR036812">
    <property type="entry name" value="NAD(P)_OxRdtase_dom_sf"/>
</dbReference>
<dbReference type="GO" id="GO:0016491">
    <property type="term" value="F:oxidoreductase activity"/>
    <property type="evidence" value="ECO:0007669"/>
    <property type="project" value="InterPro"/>
</dbReference>
<dbReference type="InterPro" id="IPR018170">
    <property type="entry name" value="Aldo/ket_reductase_CS"/>
</dbReference>
<dbReference type="PROSITE" id="PS00062">
    <property type="entry name" value="ALDOKETO_REDUCTASE_2"/>
    <property type="match status" value="1"/>
</dbReference>
<dbReference type="SUPFAM" id="SSF51430">
    <property type="entry name" value="NAD(P)-linked oxidoreductase"/>
    <property type="match status" value="1"/>
</dbReference>
<dbReference type="EMBL" id="CP116968">
    <property type="protein sequence ID" value="WNM62830.1"/>
    <property type="molecule type" value="Genomic_DNA"/>
</dbReference>
<dbReference type="PRINTS" id="PR00069">
    <property type="entry name" value="ALDKETRDTASE"/>
</dbReference>
<reference evidence="2 3" key="1">
    <citation type="submission" date="2023-01" db="EMBL/GenBank/DDBJ databases">
        <title>Cultivation and genomic characterization of new, ubiquitous marine nitrite-oxidizing bacteria from the Nitrospirales.</title>
        <authorList>
            <person name="Mueller A.J."/>
            <person name="Daebeler A."/>
            <person name="Herbold C.W."/>
            <person name="Kirkegaard R.H."/>
            <person name="Daims H."/>
        </authorList>
    </citation>
    <scope>NUCLEOTIDE SEQUENCE [LARGE SCALE GENOMIC DNA]</scope>
    <source>
        <strain evidence="2 3">DK</strain>
    </source>
</reference>
<feature type="domain" description="NADP-dependent oxidoreductase" evidence="1">
    <location>
        <begin position="17"/>
        <end position="270"/>
    </location>
</feature>
<dbReference type="Proteomes" id="UP001302494">
    <property type="component" value="Chromosome"/>
</dbReference>
<evidence type="ECO:0000313" key="3">
    <source>
        <dbReference type="Proteomes" id="UP001302494"/>
    </source>
</evidence>
<gene>
    <name evidence="2" type="ORF">PQG83_03515</name>
</gene>
<dbReference type="PANTHER" id="PTHR43638">
    <property type="entry name" value="OXIDOREDUCTASE, ALDO/KETO REDUCTASE FAMILY PROTEIN"/>
    <property type="match status" value="1"/>
</dbReference>
<proteinExistence type="predicted"/>
<dbReference type="PANTHER" id="PTHR43638:SF3">
    <property type="entry name" value="ALDEHYDE REDUCTASE"/>
    <property type="match status" value="1"/>
</dbReference>
<evidence type="ECO:0000259" key="1">
    <source>
        <dbReference type="Pfam" id="PF00248"/>
    </source>
</evidence>
<dbReference type="InterPro" id="IPR020471">
    <property type="entry name" value="AKR"/>
</dbReference>
<accession>A0AA96GLV5</accession>